<name>A0ABM5Z494_9BURK</name>
<evidence type="ECO:0000313" key="2">
    <source>
        <dbReference type="Proteomes" id="UP000074914"/>
    </source>
</evidence>
<dbReference type="RefSeq" id="WP_062113192.1">
    <property type="nucleotide sequence ID" value="NZ_CP013236.1"/>
</dbReference>
<gene>
    <name evidence="1" type="ORF">CPter291_1431</name>
</gene>
<reference evidence="1 2" key="1">
    <citation type="submission" date="2015-11" db="EMBL/GenBank/DDBJ databases">
        <title>Exploring the genomic traits of fungus-feeding bacterial genus Collimonas.</title>
        <authorList>
            <person name="Song C."/>
            <person name="Schmidt R."/>
            <person name="de Jager V."/>
            <person name="Krzyzanowska D."/>
            <person name="Jongedijk E."/>
            <person name="Cankar K."/>
            <person name="Beekwilder J."/>
            <person name="van Veen A."/>
            <person name="de Boer W."/>
            <person name="van Veen J.A."/>
            <person name="Garbeva P."/>
        </authorList>
    </citation>
    <scope>NUCLEOTIDE SEQUENCE [LARGE SCALE GENOMIC DNA]</scope>
    <source>
        <strain evidence="1 2">Ter291</strain>
    </source>
</reference>
<organism evidence="1 2">
    <name type="scientific">Collimonas pratensis</name>
    <dbReference type="NCBI Taxonomy" id="279113"/>
    <lineage>
        <taxon>Bacteria</taxon>
        <taxon>Pseudomonadati</taxon>
        <taxon>Pseudomonadota</taxon>
        <taxon>Betaproteobacteria</taxon>
        <taxon>Burkholderiales</taxon>
        <taxon>Oxalobacteraceae</taxon>
        <taxon>Collimonas</taxon>
    </lineage>
</organism>
<evidence type="ECO:0000313" key="1">
    <source>
        <dbReference type="EMBL" id="AMP13704.1"/>
    </source>
</evidence>
<accession>A0ABM5Z494</accession>
<dbReference type="EMBL" id="CP013236">
    <property type="protein sequence ID" value="AMP13704.1"/>
    <property type="molecule type" value="Genomic_DNA"/>
</dbReference>
<dbReference type="Proteomes" id="UP000074914">
    <property type="component" value="Chromosome"/>
</dbReference>
<keyword evidence="2" id="KW-1185">Reference proteome</keyword>
<proteinExistence type="predicted"/>
<protein>
    <submittedName>
        <fullName evidence="1">Restriction alleviation Lar family protein</fullName>
    </submittedName>
</protein>
<dbReference type="Pfam" id="PF14354">
    <property type="entry name" value="Lar_restr_allev"/>
    <property type="match status" value="1"/>
</dbReference>
<sequence>MSIELKPCPFCGGSAILQEHPAHTHAIAQFMPDHVGSATVECTGCNVGMINDTAALVAADWNTRTVQADPYSTTSDKYRAELYDEVWTLARKHGFANVTMAIAAAVASTGPVLAESQQELAGEKLIVPAPVCHRCGFPHVANPHPEAGKPAFLLKVGCQTECLPCLVSSRHEWSVRASKAEKLVRDYQVEGYSARPRDEKDL</sequence>